<dbReference type="Gene3D" id="3.40.30.10">
    <property type="entry name" value="Glutaredoxin"/>
    <property type="match status" value="1"/>
</dbReference>
<dbReference type="PROSITE" id="PS00194">
    <property type="entry name" value="THIOREDOXIN_1"/>
    <property type="match status" value="1"/>
</dbReference>
<evidence type="ECO:0000259" key="5">
    <source>
        <dbReference type="PROSITE" id="PS51352"/>
    </source>
</evidence>
<dbReference type="InterPro" id="IPR017937">
    <property type="entry name" value="Thioredoxin_CS"/>
</dbReference>
<dbReference type="GO" id="GO:0005737">
    <property type="term" value="C:cytoplasm"/>
    <property type="evidence" value="ECO:0007669"/>
    <property type="project" value="TreeGrafter"/>
</dbReference>
<dbReference type="InterPro" id="IPR036249">
    <property type="entry name" value="Thioredoxin-like_sf"/>
</dbReference>
<accession>A0A1J5QS18</accession>
<dbReference type="PANTHER" id="PTHR45663:SF11">
    <property type="entry name" value="GEO12009P1"/>
    <property type="match status" value="1"/>
</dbReference>
<evidence type="ECO:0000256" key="1">
    <source>
        <dbReference type="ARBA" id="ARBA00022448"/>
    </source>
</evidence>
<feature type="domain" description="Thioredoxin" evidence="5">
    <location>
        <begin position="1"/>
        <end position="107"/>
    </location>
</feature>
<dbReference type="InterPro" id="IPR011990">
    <property type="entry name" value="TPR-like_helical_dom_sf"/>
</dbReference>
<dbReference type="GO" id="GO:0015035">
    <property type="term" value="F:protein-disulfide reductase activity"/>
    <property type="evidence" value="ECO:0007669"/>
    <property type="project" value="InterPro"/>
</dbReference>
<dbReference type="PRINTS" id="PR00421">
    <property type="entry name" value="THIOREDOXIN"/>
</dbReference>
<dbReference type="SUPFAM" id="SSF48452">
    <property type="entry name" value="TPR-like"/>
    <property type="match status" value="1"/>
</dbReference>
<dbReference type="GO" id="GO:0006950">
    <property type="term" value="P:response to stress"/>
    <property type="evidence" value="ECO:0007669"/>
    <property type="project" value="UniProtKB-ARBA"/>
</dbReference>
<dbReference type="SUPFAM" id="SSF52833">
    <property type="entry name" value="Thioredoxin-like"/>
    <property type="match status" value="1"/>
</dbReference>
<dbReference type="Pfam" id="PF14561">
    <property type="entry name" value="TPR_20"/>
    <property type="match status" value="1"/>
</dbReference>
<keyword evidence="3" id="KW-1015">Disulfide bond</keyword>
<dbReference type="AlphaFoldDB" id="A0A1J5QS18"/>
<name>A0A1J5QS18_9ZZZZ</name>
<keyword evidence="4" id="KW-0676">Redox-active center</keyword>
<dbReference type="PROSITE" id="PS51352">
    <property type="entry name" value="THIOREDOXIN_2"/>
    <property type="match status" value="1"/>
</dbReference>
<comment type="caution">
    <text evidence="6">The sequence shown here is derived from an EMBL/GenBank/DDBJ whole genome shotgun (WGS) entry which is preliminary data.</text>
</comment>
<dbReference type="InterPro" id="IPR013766">
    <property type="entry name" value="Thioredoxin_domain"/>
</dbReference>
<dbReference type="Gene3D" id="1.25.40.10">
    <property type="entry name" value="Tetratricopeptide repeat domain"/>
    <property type="match status" value="1"/>
</dbReference>
<dbReference type="EMBL" id="MLJW01000481">
    <property type="protein sequence ID" value="OIQ86414.1"/>
    <property type="molecule type" value="Genomic_DNA"/>
</dbReference>
<evidence type="ECO:0000256" key="2">
    <source>
        <dbReference type="ARBA" id="ARBA00022982"/>
    </source>
</evidence>
<evidence type="ECO:0000256" key="4">
    <source>
        <dbReference type="ARBA" id="ARBA00023284"/>
    </source>
</evidence>
<keyword evidence="1" id="KW-0813">Transport</keyword>
<organism evidence="6">
    <name type="scientific">mine drainage metagenome</name>
    <dbReference type="NCBI Taxonomy" id="410659"/>
    <lineage>
        <taxon>unclassified sequences</taxon>
        <taxon>metagenomes</taxon>
        <taxon>ecological metagenomes</taxon>
    </lineage>
</organism>
<dbReference type="Pfam" id="PF14559">
    <property type="entry name" value="TPR_19"/>
    <property type="match status" value="1"/>
</dbReference>
<dbReference type="InterPro" id="IPR005746">
    <property type="entry name" value="Thioredoxin"/>
</dbReference>
<protein>
    <submittedName>
        <fullName evidence="6">Thioredoxin-1</fullName>
    </submittedName>
</protein>
<dbReference type="PANTHER" id="PTHR45663">
    <property type="entry name" value="GEO12009P1"/>
    <property type="match status" value="1"/>
</dbReference>
<dbReference type="Pfam" id="PF00085">
    <property type="entry name" value="Thioredoxin"/>
    <property type="match status" value="1"/>
</dbReference>
<proteinExistence type="predicted"/>
<sequence>MIDATLANFETEVVETSKTLPVLVDLWAPWCGPCRSLGPVLEKLETAYAGRFKLVKVNTEEEQDLAAAFGVRSIPMVVLMKNGQPVDGFVGALPEAQIRQFLDKHVPSAAEQESAEDDTEALDALAAGDPDSVLEKLQQALATNPANDVARADYVKLLLQLDRIDDARRAFEPLAGKVAIDARANALKHWLDAIEAAAQAPDETALQARIAADKRDFAARFQLAQRHMAAQRWTAAMDELLEILMRDRTWNEETARKAYIAILELIALPTAKPVEGQAPATDPTVDSYRRRLSMVVLS</sequence>
<reference evidence="6" key="1">
    <citation type="submission" date="2016-10" db="EMBL/GenBank/DDBJ databases">
        <title>Sequence of Gallionella enrichment culture.</title>
        <authorList>
            <person name="Poehlein A."/>
            <person name="Muehling M."/>
            <person name="Daniel R."/>
        </authorList>
    </citation>
    <scope>NUCLEOTIDE SEQUENCE</scope>
</reference>
<dbReference type="NCBIfam" id="TIGR01068">
    <property type="entry name" value="thioredoxin"/>
    <property type="match status" value="1"/>
</dbReference>
<gene>
    <name evidence="6" type="primary">trxA_25</name>
    <name evidence="6" type="ORF">GALL_317340</name>
</gene>
<evidence type="ECO:0000256" key="3">
    <source>
        <dbReference type="ARBA" id="ARBA00023157"/>
    </source>
</evidence>
<evidence type="ECO:0000313" key="6">
    <source>
        <dbReference type="EMBL" id="OIQ86414.1"/>
    </source>
</evidence>
<dbReference type="CDD" id="cd02956">
    <property type="entry name" value="ybbN"/>
    <property type="match status" value="1"/>
</dbReference>
<keyword evidence="2" id="KW-0249">Electron transport</keyword>
<dbReference type="FunFam" id="3.40.30.10:FF:000001">
    <property type="entry name" value="Thioredoxin"/>
    <property type="match status" value="1"/>
</dbReference>